<protein>
    <recommendedName>
        <fullName evidence="2">NADP-dependent oxidoreductase domain-containing protein</fullName>
    </recommendedName>
</protein>
<dbReference type="Proteomes" id="UP001334248">
    <property type="component" value="Unassembled WGS sequence"/>
</dbReference>
<feature type="domain" description="NADP-dependent oxidoreductase" evidence="2">
    <location>
        <begin position="32"/>
        <end position="327"/>
    </location>
</feature>
<evidence type="ECO:0000256" key="1">
    <source>
        <dbReference type="ARBA" id="ARBA00023002"/>
    </source>
</evidence>
<dbReference type="GeneID" id="90000892"/>
<proteinExistence type="predicted"/>
<dbReference type="SUPFAM" id="SSF51430">
    <property type="entry name" value="NAD(P)-linked oxidoreductase"/>
    <property type="match status" value="1"/>
</dbReference>
<evidence type="ECO:0000259" key="2">
    <source>
        <dbReference type="Pfam" id="PF00248"/>
    </source>
</evidence>
<dbReference type="InterPro" id="IPR020471">
    <property type="entry name" value="AKR"/>
</dbReference>
<dbReference type="PRINTS" id="PR00069">
    <property type="entry name" value="ALDKETRDTASE"/>
</dbReference>
<evidence type="ECO:0000313" key="4">
    <source>
        <dbReference type="Proteomes" id="UP001334248"/>
    </source>
</evidence>
<reference evidence="3 4" key="1">
    <citation type="journal article" date="2023" name="Res Sq">
        <title>Genomic and morphological characterization of Knufia obscura isolated from the Mars 2020 spacecraft assembly facility.</title>
        <authorList>
            <person name="Chander A.M."/>
            <person name="Teixeira M.M."/>
            <person name="Singh N.K."/>
            <person name="Williams M.P."/>
            <person name="Parker C.W."/>
            <person name="Leo P."/>
            <person name="Stajich J.E."/>
            <person name="Torok T."/>
            <person name="Tighe S."/>
            <person name="Mason C.E."/>
            <person name="Venkateswaran K."/>
        </authorList>
    </citation>
    <scope>NUCLEOTIDE SEQUENCE [LARGE SCALE GENOMIC DNA]</scope>
    <source>
        <strain evidence="3 4">CCFEE 5817</strain>
    </source>
</reference>
<accession>A0ABR0RIE1</accession>
<dbReference type="PANTHER" id="PTHR43625:SF40">
    <property type="entry name" value="ALDO-KETO REDUCTASE YAKC [NADP(+)]"/>
    <property type="match status" value="1"/>
</dbReference>
<keyword evidence="4" id="KW-1185">Reference proteome</keyword>
<evidence type="ECO:0000313" key="3">
    <source>
        <dbReference type="EMBL" id="KAK5940025.1"/>
    </source>
</evidence>
<dbReference type="InterPro" id="IPR023210">
    <property type="entry name" value="NADP_OxRdtase_dom"/>
</dbReference>
<dbReference type="RefSeq" id="XP_064728115.1">
    <property type="nucleotide sequence ID" value="XM_064875851.1"/>
</dbReference>
<dbReference type="InterPro" id="IPR050791">
    <property type="entry name" value="Aldo-Keto_reductase"/>
</dbReference>
<keyword evidence="1" id="KW-0560">Oxidoreductase</keyword>
<dbReference type="InterPro" id="IPR036812">
    <property type="entry name" value="NAD(P)_OxRdtase_dom_sf"/>
</dbReference>
<dbReference type="PANTHER" id="PTHR43625">
    <property type="entry name" value="AFLATOXIN B1 ALDEHYDE REDUCTASE"/>
    <property type="match status" value="1"/>
</dbReference>
<dbReference type="EMBL" id="JAVHJV010000009">
    <property type="protein sequence ID" value="KAK5940025.1"/>
    <property type="molecule type" value="Genomic_DNA"/>
</dbReference>
<comment type="caution">
    <text evidence="3">The sequence shown here is derived from an EMBL/GenBank/DDBJ whole genome shotgun (WGS) entry which is preliminary data.</text>
</comment>
<dbReference type="Pfam" id="PF00248">
    <property type="entry name" value="Aldo_ket_red"/>
    <property type="match status" value="1"/>
</dbReference>
<dbReference type="Gene3D" id="3.20.20.100">
    <property type="entry name" value="NADP-dependent oxidoreductase domain"/>
    <property type="match status" value="1"/>
</dbReference>
<gene>
    <name evidence="3" type="ORF">PMZ80_007443</name>
</gene>
<sequence>MASAVAQKVSSLLGGSHDTKKLGKNGPEVTALGFGCMGLSAFYGKPKPDEERYALLDHVYKSGELFWDTADMYMDNEDLLGSWFERNPGAREKIFLATKFANYMDPKTGERSVRNDPDYIRQQCDTSLQRLKTNYIDLYYMHRADKDQPIEITVKVMKELQDAGKVKYLGLSEVSADTIRRACKVAHIDAVQMEMSPFSMEVEQEGILQACRELGVAVVAYSPLGRGEDAPTPVVPAKDFEEGDFRSFAPRFNEENFHKNLELVDTLKQIADKKGCTPGQLTLAWLMNADPLIFPIPGTTRPKNFDENMGSLKVNISKEEDQEIRKAISNTEVAGGRYPEGFASTCMVDTVPLDQYNGPHKNVMG</sequence>
<name>A0ABR0RIE1_9EURO</name>
<organism evidence="3 4">
    <name type="scientific">Knufia obscura</name>
    <dbReference type="NCBI Taxonomy" id="1635080"/>
    <lineage>
        <taxon>Eukaryota</taxon>
        <taxon>Fungi</taxon>
        <taxon>Dikarya</taxon>
        <taxon>Ascomycota</taxon>
        <taxon>Pezizomycotina</taxon>
        <taxon>Eurotiomycetes</taxon>
        <taxon>Chaetothyriomycetidae</taxon>
        <taxon>Chaetothyriales</taxon>
        <taxon>Trichomeriaceae</taxon>
        <taxon>Knufia</taxon>
    </lineage>
</organism>